<feature type="chain" id="PRO_5045244038" evidence="2">
    <location>
        <begin position="20"/>
        <end position="113"/>
    </location>
</feature>
<feature type="region of interest" description="Disordered" evidence="1">
    <location>
        <begin position="43"/>
        <end position="96"/>
    </location>
</feature>
<dbReference type="EMBL" id="JAVDPF010000025">
    <property type="protein sequence ID" value="KAL1872210.1"/>
    <property type="molecule type" value="Genomic_DNA"/>
</dbReference>
<gene>
    <name evidence="3" type="ORF">Plec18167_006813</name>
</gene>
<dbReference type="Proteomes" id="UP001583193">
    <property type="component" value="Unassembled WGS sequence"/>
</dbReference>
<organism evidence="3 4">
    <name type="scientific">Paecilomyces lecythidis</name>
    <dbReference type="NCBI Taxonomy" id="3004212"/>
    <lineage>
        <taxon>Eukaryota</taxon>
        <taxon>Fungi</taxon>
        <taxon>Dikarya</taxon>
        <taxon>Ascomycota</taxon>
        <taxon>Pezizomycotina</taxon>
        <taxon>Eurotiomycetes</taxon>
        <taxon>Eurotiomycetidae</taxon>
        <taxon>Eurotiales</taxon>
        <taxon>Thermoascaceae</taxon>
        <taxon>Paecilomyces</taxon>
    </lineage>
</organism>
<name>A0ABR3X8Q5_9EURO</name>
<feature type="signal peptide" evidence="2">
    <location>
        <begin position="1"/>
        <end position="19"/>
    </location>
</feature>
<comment type="caution">
    <text evidence="3">The sequence shown here is derived from an EMBL/GenBank/DDBJ whole genome shotgun (WGS) entry which is preliminary data.</text>
</comment>
<protein>
    <submittedName>
        <fullName evidence="3">Uncharacterized protein</fullName>
    </submittedName>
</protein>
<proteinExistence type="predicted"/>
<sequence length="113" mass="11007">MARFSIAAAFMLLAAMSSALPTAGNIPGVDSFDKAFDEASNAASEAIKLQESPAPSPSPSAAIDGTFATPTPTPFGLVPSSSPSPSPSPASNPLAELPVVGPLAAALLGSGGQ</sequence>
<evidence type="ECO:0000313" key="4">
    <source>
        <dbReference type="Proteomes" id="UP001583193"/>
    </source>
</evidence>
<evidence type="ECO:0000256" key="2">
    <source>
        <dbReference type="SAM" id="SignalP"/>
    </source>
</evidence>
<reference evidence="3 4" key="1">
    <citation type="journal article" date="2024" name="IMA Fungus">
        <title>IMA Genome - F19 : A genome assembly and annotation guide to empower mycologists, including annotated draft genome sequences of Ceratocystis pirilliformis, Diaporthe australafricana, Fusarium ophioides, Paecilomyces lecythidis, and Sporothrix stenoceras.</title>
        <authorList>
            <person name="Aylward J."/>
            <person name="Wilson A.M."/>
            <person name="Visagie C.M."/>
            <person name="Spraker J."/>
            <person name="Barnes I."/>
            <person name="Buitendag C."/>
            <person name="Ceriani C."/>
            <person name="Del Mar Angel L."/>
            <person name="du Plessis D."/>
            <person name="Fuchs T."/>
            <person name="Gasser K."/>
            <person name="Kramer D."/>
            <person name="Li W."/>
            <person name="Munsamy K."/>
            <person name="Piso A."/>
            <person name="Price J.L."/>
            <person name="Sonnekus B."/>
            <person name="Thomas C."/>
            <person name="van der Nest A."/>
            <person name="van Dijk A."/>
            <person name="van Heerden A."/>
            <person name="van Vuuren N."/>
            <person name="Yilmaz N."/>
            <person name="Duong T.A."/>
            <person name="van der Merwe N.A."/>
            <person name="Wingfield M.J."/>
            <person name="Wingfield B.D."/>
        </authorList>
    </citation>
    <scope>NUCLEOTIDE SEQUENCE [LARGE SCALE GENOMIC DNA]</scope>
    <source>
        <strain evidence="3 4">CMW 18167</strain>
    </source>
</reference>
<accession>A0ABR3X8Q5</accession>
<keyword evidence="2" id="KW-0732">Signal</keyword>
<keyword evidence="4" id="KW-1185">Reference proteome</keyword>
<evidence type="ECO:0000313" key="3">
    <source>
        <dbReference type="EMBL" id="KAL1872210.1"/>
    </source>
</evidence>
<evidence type="ECO:0000256" key="1">
    <source>
        <dbReference type="SAM" id="MobiDB-lite"/>
    </source>
</evidence>